<evidence type="ECO:0000256" key="2">
    <source>
        <dbReference type="ARBA" id="ARBA00022857"/>
    </source>
</evidence>
<dbReference type="InterPro" id="IPR036291">
    <property type="entry name" value="NAD(P)-bd_dom_sf"/>
</dbReference>
<organism evidence="4 5">
    <name type="scientific">Aspergillus versicolor CBS 583.65</name>
    <dbReference type="NCBI Taxonomy" id="1036611"/>
    <lineage>
        <taxon>Eukaryota</taxon>
        <taxon>Fungi</taxon>
        <taxon>Dikarya</taxon>
        <taxon>Ascomycota</taxon>
        <taxon>Pezizomycotina</taxon>
        <taxon>Eurotiomycetes</taxon>
        <taxon>Eurotiomycetidae</taxon>
        <taxon>Eurotiales</taxon>
        <taxon>Aspergillaceae</taxon>
        <taxon>Aspergillus</taxon>
        <taxon>Aspergillus subgen. Nidulantes</taxon>
    </lineage>
</organism>
<accession>A0A1L9PII6</accession>
<dbReference type="SUPFAM" id="SSF51735">
    <property type="entry name" value="NAD(P)-binding Rossmann-fold domains"/>
    <property type="match status" value="1"/>
</dbReference>
<dbReference type="RefSeq" id="XP_040667035.1">
    <property type="nucleotide sequence ID" value="XM_040817250.1"/>
</dbReference>
<evidence type="ECO:0000313" key="5">
    <source>
        <dbReference type="Proteomes" id="UP000184073"/>
    </source>
</evidence>
<dbReference type="Pfam" id="PF13561">
    <property type="entry name" value="adh_short_C2"/>
    <property type="match status" value="1"/>
</dbReference>
<keyword evidence="5" id="KW-1185">Reference proteome</keyword>
<proteinExistence type="inferred from homology"/>
<dbReference type="Gene3D" id="3.40.50.720">
    <property type="entry name" value="NAD(P)-binding Rossmann-like Domain"/>
    <property type="match status" value="1"/>
</dbReference>
<dbReference type="GeneID" id="63732761"/>
<name>A0A1L9PII6_ASPVE</name>
<dbReference type="PANTHER" id="PTHR24321:SF12">
    <property type="entry name" value="SHORT-CHAIN DEHYDROGENASE_REDUCTASE FAMILY, PUTATIVE (AFU_ORTHOLOGUE AFUA_5G14340)-RELATED"/>
    <property type="match status" value="1"/>
</dbReference>
<dbReference type="EMBL" id="KV878128">
    <property type="protein sequence ID" value="OJJ01273.1"/>
    <property type="molecule type" value="Genomic_DNA"/>
</dbReference>
<protein>
    <submittedName>
        <fullName evidence="4">Uncharacterized protein</fullName>
    </submittedName>
</protein>
<dbReference type="OrthoDB" id="5840532at2759"/>
<sequence>MATSTLFPGVALITGAASGIGRATARLFAREGCRKLILADLNKHGLQETHDMIASTHKGVCIQVSPTDVTLESSVSEMVRRAVSQFQRIDYAVNAAGLMSVPRKSHETTLEEFERINSVDYRGLWLSCRGVIRQMRMQEPLGTHDGRPGNRGAIVNVGSVLGQVARPNAAPYCGAKGAAISITQADALDYSADNIRINCVLPGVIQTPMIEHILEYYRPEINMQALGRLGTADEIADCILFLCSSKASFVQGAAFAADGGYTIR</sequence>
<dbReference type="VEuPathDB" id="FungiDB:ASPVEDRAFT_82797"/>
<keyword evidence="2" id="KW-0521">NADP</keyword>
<dbReference type="GO" id="GO:0016491">
    <property type="term" value="F:oxidoreductase activity"/>
    <property type="evidence" value="ECO:0007669"/>
    <property type="project" value="UniProtKB-KW"/>
</dbReference>
<dbReference type="FunFam" id="3.40.50.720:FF:000084">
    <property type="entry name" value="Short-chain dehydrogenase reductase"/>
    <property type="match status" value="1"/>
</dbReference>
<keyword evidence="3" id="KW-0560">Oxidoreductase</keyword>
<evidence type="ECO:0000313" key="4">
    <source>
        <dbReference type="EMBL" id="OJJ01273.1"/>
    </source>
</evidence>
<dbReference type="PRINTS" id="PR00081">
    <property type="entry name" value="GDHRDH"/>
</dbReference>
<dbReference type="CDD" id="cd05233">
    <property type="entry name" value="SDR_c"/>
    <property type="match status" value="1"/>
</dbReference>
<dbReference type="PRINTS" id="PR00080">
    <property type="entry name" value="SDRFAMILY"/>
</dbReference>
<dbReference type="STRING" id="1036611.A0A1L9PII6"/>
<gene>
    <name evidence="4" type="ORF">ASPVEDRAFT_82797</name>
</gene>
<dbReference type="PANTHER" id="PTHR24321">
    <property type="entry name" value="DEHYDROGENASES, SHORT CHAIN"/>
    <property type="match status" value="1"/>
</dbReference>
<comment type="similarity">
    <text evidence="1">Belongs to the short-chain dehydrogenases/reductases (SDR) family.</text>
</comment>
<dbReference type="AlphaFoldDB" id="A0A1L9PII6"/>
<dbReference type="Proteomes" id="UP000184073">
    <property type="component" value="Unassembled WGS sequence"/>
</dbReference>
<evidence type="ECO:0000256" key="1">
    <source>
        <dbReference type="ARBA" id="ARBA00006484"/>
    </source>
</evidence>
<dbReference type="InterPro" id="IPR002347">
    <property type="entry name" value="SDR_fam"/>
</dbReference>
<reference evidence="5" key="1">
    <citation type="journal article" date="2017" name="Genome Biol.">
        <title>Comparative genomics reveals high biological diversity and specific adaptations in the industrially and medically important fungal genus Aspergillus.</title>
        <authorList>
            <person name="de Vries R.P."/>
            <person name="Riley R."/>
            <person name="Wiebenga A."/>
            <person name="Aguilar-Osorio G."/>
            <person name="Amillis S."/>
            <person name="Uchima C.A."/>
            <person name="Anderluh G."/>
            <person name="Asadollahi M."/>
            <person name="Askin M."/>
            <person name="Barry K."/>
            <person name="Battaglia E."/>
            <person name="Bayram O."/>
            <person name="Benocci T."/>
            <person name="Braus-Stromeyer S.A."/>
            <person name="Caldana C."/>
            <person name="Canovas D."/>
            <person name="Cerqueira G.C."/>
            <person name="Chen F."/>
            <person name="Chen W."/>
            <person name="Choi C."/>
            <person name="Clum A."/>
            <person name="Dos Santos R.A."/>
            <person name="Damasio A.R."/>
            <person name="Diallinas G."/>
            <person name="Emri T."/>
            <person name="Fekete E."/>
            <person name="Flipphi M."/>
            <person name="Freyberg S."/>
            <person name="Gallo A."/>
            <person name="Gournas C."/>
            <person name="Habgood R."/>
            <person name="Hainaut M."/>
            <person name="Harispe M.L."/>
            <person name="Henrissat B."/>
            <person name="Hilden K.S."/>
            <person name="Hope R."/>
            <person name="Hossain A."/>
            <person name="Karabika E."/>
            <person name="Karaffa L."/>
            <person name="Karanyi Z."/>
            <person name="Krasevec N."/>
            <person name="Kuo A."/>
            <person name="Kusch H."/>
            <person name="LaButti K."/>
            <person name="Lagendijk E.L."/>
            <person name="Lapidus A."/>
            <person name="Levasseur A."/>
            <person name="Lindquist E."/>
            <person name="Lipzen A."/>
            <person name="Logrieco A.F."/>
            <person name="MacCabe A."/>
            <person name="Maekelae M.R."/>
            <person name="Malavazi I."/>
            <person name="Melin P."/>
            <person name="Meyer V."/>
            <person name="Mielnichuk N."/>
            <person name="Miskei M."/>
            <person name="Molnar A.P."/>
            <person name="Mule G."/>
            <person name="Ngan C.Y."/>
            <person name="Orejas M."/>
            <person name="Orosz E."/>
            <person name="Ouedraogo J.P."/>
            <person name="Overkamp K.M."/>
            <person name="Park H.-S."/>
            <person name="Perrone G."/>
            <person name="Piumi F."/>
            <person name="Punt P.J."/>
            <person name="Ram A.F."/>
            <person name="Ramon A."/>
            <person name="Rauscher S."/>
            <person name="Record E."/>
            <person name="Riano-Pachon D.M."/>
            <person name="Robert V."/>
            <person name="Roehrig J."/>
            <person name="Ruller R."/>
            <person name="Salamov A."/>
            <person name="Salih N.S."/>
            <person name="Samson R.A."/>
            <person name="Sandor E."/>
            <person name="Sanguinetti M."/>
            <person name="Schuetze T."/>
            <person name="Sepcic K."/>
            <person name="Shelest E."/>
            <person name="Sherlock G."/>
            <person name="Sophianopoulou V."/>
            <person name="Squina F.M."/>
            <person name="Sun H."/>
            <person name="Susca A."/>
            <person name="Todd R.B."/>
            <person name="Tsang A."/>
            <person name="Unkles S.E."/>
            <person name="van de Wiele N."/>
            <person name="van Rossen-Uffink D."/>
            <person name="Oliveira J.V."/>
            <person name="Vesth T.C."/>
            <person name="Visser J."/>
            <person name="Yu J.-H."/>
            <person name="Zhou M."/>
            <person name="Andersen M.R."/>
            <person name="Archer D.B."/>
            <person name="Baker S.E."/>
            <person name="Benoit I."/>
            <person name="Brakhage A.A."/>
            <person name="Braus G.H."/>
            <person name="Fischer R."/>
            <person name="Frisvad J.C."/>
            <person name="Goldman G.H."/>
            <person name="Houbraken J."/>
            <person name="Oakley B."/>
            <person name="Pocsi I."/>
            <person name="Scazzocchio C."/>
            <person name="Seiboth B."/>
            <person name="vanKuyk P.A."/>
            <person name="Wortman J."/>
            <person name="Dyer P.S."/>
            <person name="Grigoriev I.V."/>
        </authorList>
    </citation>
    <scope>NUCLEOTIDE SEQUENCE [LARGE SCALE GENOMIC DNA]</scope>
    <source>
        <strain evidence="5">CBS 583.65</strain>
    </source>
</reference>
<evidence type="ECO:0000256" key="3">
    <source>
        <dbReference type="ARBA" id="ARBA00023002"/>
    </source>
</evidence>